<evidence type="ECO:0000313" key="5">
    <source>
        <dbReference type="Proteomes" id="UP000184192"/>
    </source>
</evidence>
<dbReference type="InterPro" id="IPR041607">
    <property type="entry name" value="HU-HIG"/>
</dbReference>
<feature type="domain" description="HU" evidence="2">
    <location>
        <begin position="1"/>
        <end position="126"/>
    </location>
</feature>
<protein>
    <submittedName>
        <fullName evidence="3 4">DNA-binding protein</fullName>
    </submittedName>
</protein>
<reference evidence="4" key="1">
    <citation type="submission" date="2016-11" db="EMBL/GenBank/DDBJ databases">
        <authorList>
            <person name="Jaros S."/>
            <person name="Januszkiewicz K."/>
            <person name="Wedrychowicz H."/>
        </authorList>
    </citation>
    <scope>NUCLEOTIDE SEQUENCE [LARGE SCALE GENOMIC DNA]</scope>
    <source>
        <strain evidence="4">DSM 26884</strain>
    </source>
</reference>
<evidence type="ECO:0000256" key="1">
    <source>
        <dbReference type="ARBA" id="ARBA00023125"/>
    </source>
</evidence>
<name>A0A1M6DPU9_9BACE</name>
<evidence type="ECO:0000313" key="4">
    <source>
        <dbReference type="EMBL" id="SHI75210.1"/>
    </source>
</evidence>
<dbReference type="EMBL" id="QSCF01000002">
    <property type="protein sequence ID" value="RGX80730.1"/>
    <property type="molecule type" value="Genomic_DNA"/>
</dbReference>
<dbReference type="OrthoDB" id="1039074at2"/>
<dbReference type="AlphaFoldDB" id="A0A1M6DPU9"/>
<gene>
    <name evidence="3" type="ORF">DXA68_01900</name>
    <name evidence="4" type="ORF">SAMN05444350_10751</name>
</gene>
<dbReference type="eggNOG" id="COG0776">
    <property type="taxonomic scope" value="Bacteria"/>
</dbReference>
<dbReference type="GO" id="GO:0003677">
    <property type="term" value="F:DNA binding"/>
    <property type="evidence" value="ECO:0007669"/>
    <property type="project" value="UniProtKB-KW"/>
</dbReference>
<dbReference type="Proteomes" id="UP000286075">
    <property type="component" value="Unassembled WGS sequence"/>
</dbReference>
<organism evidence="4 5">
    <name type="scientific">Bacteroides stercorirosoris</name>
    <dbReference type="NCBI Taxonomy" id="871324"/>
    <lineage>
        <taxon>Bacteria</taxon>
        <taxon>Pseudomonadati</taxon>
        <taxon>Bacteroidota</taxon>
        <taxon>Bacteroidia</taxon>
        <taxon>Bacteroidales</taxon>
        <taxon>Bacteroidaceae</taxon>
        <taxon>Bacteroides</taxon>
    </lineage>
</organism>
<evidence type="ECO:0000259" key="2">
    <source>
        <dbReference type="Pfam" id="PF18291"/>
    </source>
</evidence>
<reference evidence="5" key="2">
    <citation type="submission" date="2016-11" db="EMBL/GenBank/DDBJ databases">
        <authorList>
            <person name="Varghese N."/>
            <person name="Submissions S."/>
        </authorList>
    </citation>
    <scope>NUCLEOTIDE SEQUENCE [LARGE SCALE GENOMIC DNA]</scope>
    <source>
        <strain evidence="5">DSM 26884</strain>
    </source>
</reference>
<evidence type="ECO:0000313" key="3">
    <source>
        <dbReference type="EMBL" id="RGX80730.1"/>
    </source>
</evidence>
<dbReference type="Proteomes" id="UP000184192">
    <property type="component" value="Unassembled WGS sequence"/>
</dbReference>
<dbReference type="SUPFAM" id="SSF47729">
    <property type="entry name" value="IHF-like DNA-binding proteins"/>
    <property type="match status" value="1"/>
</dbReference>
<dbReference type="InterPro" id="IPR010992">
    <property type="entry name" value="IHF-like_DNA-bd_dom_sf"/>
</dbReference>
<dbReference type="RefSeq" id="WP_025833469.1">
    <property type="nucleotide sequence ID" value="NZ_CABMFG010000002.1"/>
</dbReference>
<dbReference type="GeneID" id="92711603"/>
<proteinExistence type="predicted"/>
<keyword evidence="1 4" id="KW-0238">DNA-binding</keyword>
<dbReference type="EMBL" id="FQZN01000007">
    <property type="protein sequence ID" value="SHI75210.1"/>
    <property type="molecule type" value="Genomic_DNA"/>
</dbReference>
<reference evidence="3 6" key="3">
    <citation type="submission" date="2018-08" db="EMBL/GenBank/DDBJ databases">
        <title>A genome reference for cultivated species of the human gut microbiota.</title>
        <authorList>
            <person name="Zou Y."/>
            <person name="Xue W."/>
            <person name="Luo G."/>
        </authorList>
    </citation>
    <scope>NUCLEOTIDE SEQUENCE [LARGE SCALE GENOMIC DNA]</scope>
    <source>
        <strain evidence="3 6">OF03-9BH</strain>
    </source>
</reference>
<keyword evidence="5" id="KW-1185">Reference proteome</keyword>
<sequence length="165" mass="18725">MGLIYFVRKKKFRTSGGMKSLYYAIQRKLQVKGGKTERDLAKILSQGSGRSEGDVLSILTDLPKAIEEILKGGESVTISGLGSFQTAITSNGFEAPEDVLPSEVRLSKIYFKPDRRFFYRVSTMNFFRYPLSKYFPKNQLRAETLAKEKKEEKEVFPEMGNESAD</sequence>
<evidence type="ECO:0000313" key="6">
    <source>
        <dbReference type="Proteomes" id="UP000286075"/>
    </source>
</evidence>
<accession>A0A1M6DPU9</accession>
<dbReference type="Pfam" id="PF18291">
    <property type="entry name" value="HU-HIG"/>
    <property type="match status" value="1"/>
</dbReference>